<feature type="compositionally biased region" description="Polar residues" evidence="1">
    <location>
        <begin position="793"/>
        <end position="812"/>
    </location>
</feature>
<feature type="compositionally biased region" description="Low complexity" evidence="1">
    <location>
        <begin position="763"/>
        <end position="776"/>
    </location>
</feature>
<dbReference type="EMBL" id="JASBNA010000031">
    <property type="protein sequence ID" value="KAK7683276.1"/>
    <property type="molecule type" value="Genomic_DNA"/>
</dbReference>
<dbReference type="SMART" id="SM00736">
    <property type="entry name" value="CADG"/>
    <property type="match status" value="2"/>
</dbReference>
<dbReference type="InterPro" id="IPR006644">
    <property type="entry name" value="Cadg"/>
</dbReference>
<dbReference type="Gene3D" id="2.60.40.10">
    <property type="entry name" value="Immunoglobulins"/>
    <property type="match status" value="3"/>
</dbReference>
<reference evidence="4 5" key="1">
    <citation type="submission" date="2022-09" db="EMBL/GenBank/DDBJ databases">
        <authorList>
            <person name="Palmer J.M."/>
        </authorList>
    </citation>
    <scope>NUCLEOTIDE SEQUENCE [LARGE SCALE GENOMIC DNA]</scope>
    <source>
        <strain evidence="4 5">DSM 7382</strain>
    </source>
</reference>
<organism evidence="4 5">
    <name type="scientific">Cerrena zonata</name>
    <dbReference type="NCBI Taxonomy" id="2478898"/>
    <lineage>
        <taxon>Eukaryota</taxon>
        <taxon>Fungi</taxon>
        <taxon>Dikarya</taxon>
        <taxon>Basidiomycota</taxon>
        <taxon>Agaricomycotina</taxon>
        <taxon>Agaricomycetes</taxon>
        <taxon>Polyporales</taxon>
        <taxon>Cerrenaceae</taxon>
        <taxon>Cerrena</taxon>
    </lineage>
</organism>
<sequence>MLIFLLTFLLAASLVFSSNITVNYPLEEQLPPVARTNSSYTWTFATDTFTTASNHTLTYTTSSLPAWLTFDPSQRIFHGTPLSVDEGSPEIEVTAHDSSSSETASSSFDLLVSSTPAPVLQHSIDEQFHLPNPSLSSVFVLSENSALRSTHPALRIPPGWSFSIGFDYDTFKSDGNIYYAATKADGSPLPDWMYFNPKQITFNGFTPKGNNNSEIAPYTISLALHGSDQEGYSALALMFDVVISQHEVSLSATSLPTINITAETPFSVSLASPVDFYGVLLDGKQIQPAQIVALEVDTSYYGQWLKYDTESRTLSGQPPDSLKDGDQSTLLPITLTTTVNQTIETNVSLAVVPSYFSTSQLQPILVNPGQPLDFNLAPFYSNATEANGQRDDVNLTAAFEPDDASGFLSFDPSSGFLTGTIPSGSDSNGVNYTHIGVTFTAYSRVTHSTSHATLPVSLSPSDFAHQHGPAHGLSAAAKAKLILGLKISSAIIGGMVSLGLFLACMRKCTRVKDTALEGEEGMRAWSAEERKYYGVGIEVNGKSLGEPPSPGTKEKGHDWSDTAIRGISPPLPLDDKYTALSARQQLHRDMSSVSHIQSPRMMRKGEFMGKIKVTARKVSDTVRFVGDSISKGTHVFGSLGTKTKRRPMISKPVLITSAAGAPSLTPRRVDPLQQFGILARNGSQRSSPRHPEQLPFEEIDFSHYAPSAMTGTSIAGSPSSSTGERSIPRRRPDFGRPPKSPLVLTTPPQAHLHDRNNRRRPSLDSTSSLDTNSSSNTHAAEAVVQHAHRALSVRSSTKSASNASVISSPQTHARTKEKMSIVNFTHANRVPVPKLPSGYFAGDDDANADQNVAGNERANTRRVASQVAKVFRSASTSLRADKSSEEDALSLGIEYVQVFGDDSRNPGDRTSASYSVETSSHGHGNTSSTKSTQRILARIREAFRFRVQLDSSTRSDIHSVALETKLASGERVPRFIRADLGSTSSKSSSRSIEFSGTPLLSNVGEYCIMVYVKGTEECVGRVVLEIVQPKRA</sequence>
<gene>
    <name evidence="4" type="ORF">QCA50_013538</name>
</gene>
<feature type="signal peptide" evidence="2">
    <location>
        <begin position="1"/>
        <end position="17"/>
    </location>
</feature>
<dbReference type="SUPFAM" id="SSF49313">
    <property type="entry name" value="Cadherin-like"/>
    <property type="match status" value="2"/>
</dbReference>
<evidence type="ECO:0000256" key="1">
    <source>
        <dbReference type="SAM" id="MobiDB-lite"/>
    </source>
</evidence>
<keyword evidence="2" id="KW-0732">Signal</keyword>
<feature type="compositionally biased region" description="Low complexity" evidence="1">
    <location>
        <begin position="918"/>
        <end position="932"/>
    </location>
</feature>
<evidence type="ECO:0000259" key="3">
    <source>
        <dbReference type="SMART" id="SM00736"/>
    </source>
</evidence>
<dbReference type="AlphaFoldDB" id="A0AAW0FQY8"/>
<proteinExistence type="predicted"/>
<dbReference type="Proteomes" id="UP001385951">
    <property type="component" value="Unassembled WGS sequence"/>
</dbReference>
<accession>A0AAW0FQY8</accession>
<protein>
    <recommendedName>
        <fullName evidence="3">Dystroglycan-type cadherin-like domain-containing protein</fullName>
    </recommendedName>
</protein>
<keyword evidence="5" id="KW-1185">Reference proteome</keyword>
<evidence type="ECO:0000256" key="2">
    <source>
        <dbReference type="SAM" id="SignalP"/>
    </source>
</evidence>
<feature type="compositionally biased region" description="Polar residues" evidence="1">
    <location>
        <begin position="709"/>
        <end position="724"/>
    </location>
</feature>
<comment type="caution">
    <text evidence="4">The sequence shown here is derived from an EMBL/GenBank/DDBJ whole genome shotgun (WGS) entry which is preliminary data.</text>
</comment>
<feature type="compositionally biased region" description="Polar residues" evidence="1">
    <location>
        <begin position="908"/>
        <end position="917"/>
    </location>
</feature>
<dbReference type="InterPro" id="IPR015919">
    <property type="entry name" value="Cadherin-like_sf"/>
</dbReference>
<feature type="region of interest" description="Disordered" evidence="1">
    <location>
        <begin position="900"/>
        <end position="932"/>
    </location>
</feature>
<dbReference type="GO" id="GO:0005509">
    <property type="term" value="F:calcium ion binding"/>
    <property type="evidence" value="ECO:0007669"/>
    <property type="project" value="InterPro"/>
</dbReference>
<feature type="domain" description="Dystroglycan-type cadherin-like" evidence="3">
    <location>
        <begin position="21"/>
        <end position="119"/>
    </location>
</feature>
<feature type="domain" description="Dystroglycan-type cadherin-like" evidence="3">
    <location>
        <begin position="151"/>
        <end position="250"/>
    </location>
</feature>
<name>A0AAW0FQY8_9APHY</name>
<evidence type="ECO:0000313" key="4">
    <source>
        <dbReference type="EMBL" id="KAK7683276.1"/>
    </source>
</evidence>
<dbReference type="GO" id="GO:0016020">
    <property type="term" value="C:membrane"/>
    <property type="evidence" value="ECO:0007669"/>
    <property type="project" value="InterPro"/>
</dbReference>
<feature type="chain" id="PRO_5043732193" description="Dystroglycan-type cadherin-like domain-containing protein" evidence="2">
    <location>
        <begin position="18"/>
        <end position="1032"/>
    </location>
</feature>
<feature type="compositionally biased region" description="Basic and acidic residues" evidence="1">
    <location>
        <begin position="726"/>
        <end position="736"/>
    </location>
</feature>
<dbReference type="Pfam" id="PF05345">
    <property type="entry name" value="He_PIG"/>
    <property type="match status" value="1"/>
</dbReference>
<dbReference type="InterPro" id="IPR013783">
    <property type="entry name" value="Ig-like_fold"/>
</dbReference>
<feature type="region of interest" description="Disordered" evidence="1">
    <location>
        <begin position="708"/>
        <end position="816"/>
    </location>
</feature>
<evidence type="ECO:0000313" key="5">
    <source>
        <dbReference type="Proteomes" id="UP001385951"/>
    </source>
</evidence>